<protein>
    <submittedName>
        <fullName evidence="1">Uncharacterized protein</fullName>
    </submittedName>
</protein>
<proteinExistence type="predicted"/>
<evidence type="ECO:0000313" key="1">
    <source>
        <dbReference type="EMBL" id="KXT04082.1"/>
    </source>
</evidence>
<comment type="caution">
    <text evidence="1">The sequence shown here is derived from an EMBL/GenBank/DDBJ whole genome shotgun (WGS) entry which is preliminary data.</text>
</comment>
<accession>A0A139HNW5</accession>
<evidence type="ECO:0000313" key="2">
    <source>
        <dbReference type="Proteomes" id="UP000070133"/>
    </source>
</evidence>
<organism evidence="1 2">
    <name type="scientific">Pseudocercospora eumusae</name>
    <dbReference type="NCBI Taxonomy" id="321146"/>
    <lineage>
        <taxon>Eukaryota</taxon>
        <taxon>Fungi</taxon>
        <taxon>Dikarya</taxon>
        <taxon>Ascomycota</taxon>
        <taxon>Pezizomycotina</taxon>
        <taxon>Dothideomycetes</taxon>
        <taxon>Dothideomycetidae</taxon>
        <taxon>Mycosphaerellales</taxon>
        <taxon>Mycosphaerellaceae</taxon>
        <taxon>Pseudocercospora</taxon>
    </lineage>
</organism>
<dbReference type="Proteomes" id="UP000070133">
    <property type="component" value="Unassembled WGS sequence"/>
</dbReference>
<gene>
    <name evidence="1" type="ORF">AC578_4936</name>
</gene>
<sequence>MLGSGTGFFHLNSSFVYAPIFPPLIQSQYSTVAQRKRAGLIYIVLVPGGPRIETEQCYSSFCFFERSCHPAFIFAALQKRSFAAYSEAGQLISLFKTGQDILTTFLNSFLPRNLILPYSTLEGSTRQCYAQYLEVCNAYTQFEFQ</sequence>
<dbReference type="EMBL" id="LFZN01000024">
    <property type="protein sequence ID" value="KXT04082.1"/>
    <property type="molecule type" value="Genomic_DNA"/>
</dbReference>
<name>A0A139HNW5_9PEZI</name>
<dbReference type="AlphaFoldDB" id="A0A139HNW5"/>
<reference evidence="1 2" key="1">
    <citation type="submission" date="2015-07" db="EMBL/GenBank/DDBJ databases">
        <title>Comparative genomics of the Sigatoka disease complex on banana suggests a link between parallel evolutionary changes in Pseudocercospora fijiensis and Pseudocercospora eumusae and increased virulence on the banana host.</title>
        <authorList>
            <person name="Chang T.-C."/>
            <person name="Salvucci A."/>
            <person name="Crous P.W."/>
            <person name="Stergiopoulos I."/>
        </authorList>
    </citation>
    <scope>NUCLEOTIDE SEQUENCE [LARGE SCALE GENOMIC DNA]</scope>
    <source>
        <strain evidence="1 2">CBS 114824</strain>
    </source>
</reference>
<keyword evidence="2" id="KW-1185">Reference proteome</keyword>